<accession>A0ABQ2HNL0</accession>
<dbReference type="RefSeq" id="WP_030145966.1">
    <property type="nucleotide sequence ID" value="NZ_BMNZ01000001.1"/>
</dbReference>
<dbReference type="Pfam" id="PF19749">
    <property type="entry name" value="DUF6236"/>
    <property type="match status" value="1"/>
</dbReference>
<dbReference type="Proteomes" id="UP000623461">
    <property type="component" value="Unassembled WGS sequence"/>
</dbReference>
<evidence type="ECO:0000313" key="1">
    <source>
        <dbReference type="EMBL" id="GGM85590.1"/>
    </source>
</evidence>
<dbReference type="EMBL" id="BMNZ01000001">
    <property type="protein sequence ID" value="GGM85590.1"/>
    <property type="molecule type" value="Genomic_DNA"/>
</dbReference>
<name>A0ABQ2HNL0_9MICO</name>
<organism evidence="1 2">
    <name type="scientific">Terrabacter tumescens</name>
    <dbReference type="NCBI Taxonomy" id="60443"/>
    <lineage>
        <taxon>Bacteria</taxon>
        <taxon>Bacillati</taxon>
        <taxon>Actinomycetota</taxon>
        <taxon>Actinomycetes</taxon>
        <taxon>Micrococcales</taxon>
        <taxon>Intrasporangiaceae</taxon>
        <taxon>Terrabacter</taxon>
    </lineage>
</organism>
<gene>
    <name evidence="1" type="ORF">GCM10009721_07870</name>
</gene>
<reference evidence="2" key="1">
    <citation type="journal article" date="2019" name="Int. J. Syst. Evol. Microbiol.">
        <title>The Global Catalogue of Microorganisms (GCM) 10K type strain sequencing project: providing services to taxonomists for standard genome sequencing and annotation.</title>
        <authorList>
            <consortium name="The Broad Institute Genomics Platform"/>
            <consortium name="The Broad Institute Genome Sequencing Center for Infectious Disease"/>
            <person name="Wu L."/>
            <person name="Ma J."/>
        </authorList>
    </citation>
    <scope>NUCLEOTIDE SEQUENCE [LARGE SCALE GENOMIC DNA]</scope>
    <source>
        <strain evidence="2">JCM 1365</strain>
    </source>
</reference>
<dbReference type="InterPro" id="IPR046203">
    <property type="entry name" value="DUF6236"/>
</dbReference>
<sequence>MLKQSGLYYPYIHIRKDSWLKASALYWKRVDRIVPQEYPTRDSLTARSLIDGLGFIQDRHPGQAALDTSRLFLDLLRDRGAELCARLRVQPSEFDLSESLHMPRDGGLSNRGTIGYIFAEKLTGDLIEALAAQGMAFGASGEMHGRRRVSLNYGSASWIGMDSRLAATYMTVLTRFTAEHFNLSPVTDEPVAHVAMEGLSVDAIASALIGDTPAQERDPRAQREQRVATLAIQSVLPRSLGSIGVGDIIRFRLEHESELGAFQAAVSAAGADLAALSPDVDPATLRQAVAEATEKFLLGPHNDLEKAMRLFGFDTLHSATTLQLPFTSTVGGYIALNTTPVLATPLAAIAVVGSALATEAQRRRSLRRQAGAANYLMELRAGLTPRGAAQRQIDRLGKHRL</sequence>
<keyword evidence="2" id="KW-1185">Reference proteome</keyword>
<evidence type="ECO:0000313" key="2">
    <source>
        <dbReference type="Proteomes" id="UP000623461"/>
    </source>
</evidence>
<protein>
    <submittedName>
        <fullName evidence="1">Uncharacterized protein</fullName>
    </submittedName>
</protein>
<comment type="caution">
    <text evidence="1">The sequence shown here is derived from an EMBL/GenBank/DDBJ whole genome shotgun (WGS) entry which is preliminary data.</text>
</comment>
<proteinExistence type="predicted"/>